<evidence type="ECO:0000313" key="2">
    <source>
        <dbReference type="Proteomes" id="UP000294588"/>
    </source>
</evidence>
<proteinExistence type="predicted"/>
<organism evidence="1 2">
    <name type="scientific">Candidatus Syntrophosphaera thermopropionivorans</name>
    <dbReference type="NCBI Taxonomy" id="2593015"/>
    <lineage>
        <taxon>Bacteria</taxon>
        <taxon>Pseudomonadati</taxon>
        <taxon>Candidatus Cloacimonadota</taxon>
        <taxon>Candidatus Cloacimonadia</taxon>
        <taxon>Candidatus Cloacimonadales</taxon>
        <taxon>Candidatus Cloacimonadaceae</taxon>
        <taxon>Candidatus Syntrophosphaera</taxon>
    </lineage>
</organism>
<dbReference type="EMBL" id="SMOG01000027">
    <property type="protein sequence ID" value="TDF72544.1"/>
    <property type="molecule type" value="Genomic_DNA"/>
</dbReference>
<sequence>MIMTLTKDNFEEIVSRGPVVVDFWAEWCGPCRMLAPTIEELAEAYPDITFAKLNVDEYPEIASRHGVMSIPTLMFFKDGALKDTSIGVVPKGVIEKKLELIRA</sequence>
<reference evidence="1" key="1">
    <citation type="submission" date="2019-03" db="EMBL/GenBank/DDBJ databases">
        <title>Candidatus Syntrophosphaera thermopropionivorans: a novel player in syntrophic propionate oxidation during anaerobic digestion.</title>
        <authorList>
            <person name="Dyksma S."/>
        </authorList>
    </citation>
    <scope>NUCLEOTIDE SEQUENCE</scope>
    <source>
        <strain evidence="1">W5</strain>
    </source>
</reference>
<name>A0AC61QHX3_9BACT</name>
<protein>
    <submittedName>
        <fullName evidence="1">Thioredoxin</fullName>
    </submittedName>
</protein>
<gene>
    <name evidence="1" type="primary">trxA</name>
    <name evidence="1" type="ORF">E0946_06540</name>
</gene>
<keyword evidence="2" id="KW-1185">Reference proteome</keyword>
<comment type="caution">
    <text evidence="1">The sequence shown here is derived from an EMBL/GenBank/DDBJ whole genome shotgun (WGS) entry which is preliminary data.</text>
</comment>
<dbReference type="Proteomes" id="UP000294588">
    <property type="component" value="Unassembled WGS sequence"/>
</dbReference>
<accession>A0AC61QHX3</accession>
<evidence type="ECO:0000313" key="1">
    <source>
        <dbReference type="EMBL" id="TDF72544.1"/>
    </source>
</evidence>